<keyword evidence="2" id="KW-0238">DNA-binding</keyword>
<evidence type="ECO:0000256" key="3">
    <source>
        <dbReference type="ARBA" id="ARBA00023163"/>
    </source>
</evidence>
<dbReference type="InterPro" id="IPR001761">
    <property type="entry name" value="Peripla_BP/Lac1_sug-bd_dom"/>
</dbReference>
<feature type="domain" description="HTH lacI-type" evidence="4">
    <location>
        <begin position="13"/>
        <end position="67"/>
    </location>
</feature>
<name>A0A1H7S1X8_STIAU</name>
<dbReference type="GO" id="GO:0000976">
    <property type="term" value="F:transcription cis-regulatory region binding"/>
    <property type="evidence" value="ECO:0007669"/>
    <property type="project" value="TreeGrafter"/>
</dbReference>
<keyword evidence="6" id="KW-1185">Reference proteome</keyword>
<proteinExistence type="predicted"/>
<gene>
    <name evidence="5" type="ORF">SAMN05444354_107276</name>
</gene>
<dbReference type="Pfam" id="PF00356">
    <property type="entry name" value="LacI"/>
    <property type="match status" value="1"/>
</dbReference>
<evidence type="ECO:0000256" key="1">
    <source>
        <dbReference type="ARBA" id="ARBA00023015"/>
    </source>
</evidence>
<dbReference type="SUPFAM" id="SSF47413">
    <property type="entry name" value="lambda repressor-like DNA-binding domains"/>
    <property type="match status" value="1"/>
</dbReference>
<reference evidence="6" key="1">
    <citation type="submission" date="2016-10" db="EMBL/GenBank/DDBJ databases">
        <authorList>
            <person name="Varghese N."/>
            <person name="Submissions S."/>
        </authorList>
    </citation>
    <scope>NUCLEOTIDE SEQUENCE [LARGE SCALE GENOMIC DNA]</scope>
    <source>
        <strain evidence="6">DSM 17044</strain>
    </source>
</reference>
<sequence>MSGKTGKPSAARANLRTLADHLGLSISTVSRALKDGQEVRPETIARVKEAAAQFGYVPNIGGIHLRTGRTLKVCSILYAPEVGDHGEPGFLAQVEGMSNGLETSGYNLLVLVQTGQQAPLESVRKVYDQRLADALVFSRTMPMDERARFCLEKDFPFVSFGRTELQTPHAFVDHDDEHAVFDATLRLAREGHKKIVMLNPLGGLTYISMRMRGYQRALAEAGLPWNESLVYQGDLSVRATREAIVQLLQREPAATAFVCGNQMSMVGTLEGLSEGGRDTNRDGLSVVGFGGMPFLTLSEERVIYYYLPQVRVGTVLSNHLLALLNGESPEQLQTVLPYTRMEDLRVFRTHGRFDPSKLPPP</sequence>
<accession>A0A1H7S1X8</accession>
<organism evidence="5 6">
    <name type="scientific">Stigmatella aurantiaca</name>
    <dbReference type="NCBI Taxonomy" id="41"/>
    <lineage>
        <taxon>Bacteria</taxon>
        <taxon>Pseudomonadati</taxon>
        <taxon>Myxococcota</taxon>
        <taxon>Myxococcia</taxon>
        <taxon>Myxococcales</taxon>
        <taxon>Cystobacterineae</taxon>
        <taxon>Archangiaceae</taxon>
        <taxon>Stigmatella</taxon>
    </lineage>
</organism>
<dbReference type="EMBL" id="FOAP01000007">
    <property type="protein sequence ID" value="SEL66465.1"/>
    <property type="molecule type" value="Genomic_DNA"/>
</dbReference>
<evidence type="ECO:0000256" key="2">
    <source>
        <dbReference type="ARBA" id="ARBA00023125"/>
    </source>
</evidence>
<dbReference type="PANTHER" id="PTHR30146:SF109">
    <property type="entry name" value="HTH-TYPE TRANSCRIPTIONAL REGULATOR GALS"/>
    <property type="match status" value="1"/>
</dbReference>
<dbReference type="InterPro" id="IPR000843">
    <property type="entry name" value="HTH_LacI"/>
</dbReference>
<dbReference type="PANTHER" id="PTHR30146">
    <property type="entry name" value="LACI-RELATED TRANSCRIPTIONAL REPRESSOR"/>
    <property type="match status" value="1"/>
</dbReference>
<evidence type="ECO:0000313" key="6">
    <source>
        <dbReference type="Proteomes" id="UP000182719"/>
    </source>
</evidence>
<dbReference type="RefSeq" id="WP_281248506.1">
    <property type="nucleotide sequence ID" value="NZ_FOAP01000007.1"/>
</dbReference>
<evidence type="ECO:0000259" key="4">
    <source>
        <dbReference type="PROSITE" id="PS50932"/>
    </source>
</evidence>
<dbReference type="InterPro" id="IPR028082">
    <property type="entry name" value="Peripla_BP_I"/>
</dbReference>
<protein>
    <submittedName>
        <fullName evidence="5">Transcriptional regulator, LacI family</fullName>
    </submittedName>
</protein>
<dbReference type="Gene3D" id="3.40.50.2300">
    <property type="match status" value="2"/>
</dbReference>
<dbReference type="InterPro" id="IPR010982">
    <property type="entry name" value="Lambda_DNA-bd_dom_sf"/>
</dbReference>
<dbReference type="SUPFAM" id="SSF53822">
    <property type="entry name" value="Periplasmic binding protein-like I"/>
    <property type="match status" value="1"/>
</dbReference>
<keyword evidence="3" id="KW-0804">Transcription</keyword>
<dbReference type="AlphaFoldDB" id="A0A1H7S1X8"/>
<dbReference type="PROSITE" id="PS50932">
    <property type="entry name" value="HTH_LACI_2"/>
    <property type="match status" value="1"/>
</dbReference>
<dbReference type="SMART" id="SM00354">
    <property type="entry name" value="HTH_LACI"/>
    <property type="match status" value="1"/>
</dbReference>
<dbReference type="CDD" id="cd01392">
    <property type="entry name" value="HTH_LacI"/>
    <property type="match status" value="1"/>
</dbReference>
<dbReference type="Gene3D" id="1.10.260.40">
    <property type="entry name" value="lambda repressor-like DNA-binding domains"/>
    <property type="match status" value="1"/>
</dbReference>
<evidence type="ECO:0000313" key="5">
    <source>
        <dbReference type="EMBL" id="SEL66465.1"/>
    </source>
</evidence>
<keyword evidence="1" id="KW-0805">Transcription regulation</keyword>
<dbReference type="Proteomes" id="UP000182719">
    <property type="component" value="Unassembled WGS sequence"/>
</dbReference>
<dbReference type="GO" id="GO:0003700">
    <property type="term" value="F:DNA-binding transcription factor activity"/>
    <property type="evidence" value="ECO:0007669"/>
    <property type="project" value="TreeGrafter"/>
</dbReference>
<dbReference type="Pfam" id="PF00532">
    <property type="entry name" value="Peripla_BP_1"/>
    <property type="match status" value="1"/>
</dbReference>